<accession>A0A0C3CWF1</accession>
<sequence>MPVNFLEYIPREIRDKIYTYVLACPSGSVRLFPWIYSPPNLRSYALEFDPSQNIITGDKDPIDLSLLRTCKQIHRECKDIIWEHNGLRLREPPNLFHKFKRYTTFRKIRYIKHIKIQLELLDWDELEWISKALKALVILAQEGSLESIRLIATKDRRRRLVEFEHLSNLKKQGENMDGRWYRAASISGVQSLSQRTFAINTGWPRFSHWGKQNWLRVMLLDPVQPNRLLKEIHDTFGGELYANGLLCYKDHTRVVEEFELDLHEGEIKIVPSRKQANV</sequence>
<evidence type="ECO:0000313" key="1">
    <source>
        <dbReference type="EMBL" id="KIN03319.1"/>
    </source>
</evidence>
<evidence type="ECO:0008006" key="3">
    <source>
        <dbReference type="Google" id="ProtNLM"/>
    </source>
</evidence>
<name>A0A0C3CWF1_OIDMZ</name>
<dbReference type="OrthoDB" id="5314997at2759"/>
<protein>
    <recommendedName>
        <fullName evidence="3">F-box domain-containing protein</fullName>
    </recommendedName>
</protein>
<dbReference type="HOGENOM" id="CLU_059769_0_0_1"/>
<proteinExistence type="predicted"/>
<reference evidence="2" key="2">
    <citation type="submission" date="2015-01" db="EMBL/GenBank/DDBJ databases">
        <title>Evolutionary Origins and Diversification of the Mycorrhizal Mutualists.</title>
        <authorList>
            <consortium name="DOE Joint Genome Institute"/>
            <consortium name="Mycorrhizal Genomics Consortium"/>
            <person name="Kohler A."/>
            <person name="Kuo A."/>
            <person name="Nagy L.G."/>
            <person name="Floudas D."/>
            <person name="Copeland A."/>
            <person name="Barry K.W."/>
            <person name="Cichocki N."/>
            <person name="Veneault-Fourrey C."/>
            <person name="LaButti K."/>
            <person name="Lindquist E.A."/>
            <person name="Lipzen A."/>
            <person name="Lundell T."/>
            <person name="Morin E."/>
            <person name="Murat C."/>
            <person name="Riley R."/>
            <person name="Ohm R."/>
            <person name="Sun H."/>
            <person name="Tunlid A."/>
            <person name="Henrissat B."/>
            <person name="Grigoriev I.V."/>
            <person name="Hibbett D.S."/>
            <person name="Martin F."/>
        </authorList>
    </citation>
    <scope>NUCLEOTIDE SEQUENCE [LARGE SCALE GENOMIC DNA]</scope>
    <source>
        <strain evidence="2">Zn</strain>
    </source>
</reference>
<dbReference type="EMBL" id="KN832873">
    <property type="protein sequence ID" value="KIN03319.1"/>
    <property type="molecule type" value="Genomic_DNA"/>
</dbReference>
<dbReference type="PANTHER" id="PTHR42085">
    <property type="entry name" value="F-BOX DOMAIN-CONTAINING PROTEIN"/>
    <property type="match status" value="1"/>
</dbReference>
<dbReference type="InterPro" id="IPR038883">
    <property type="entry name" value="AN11006-like"/>
</dbReference>
<dbReference type="AlphaFoldDB" id="A0A0C3CWF1"/>
<organism evidence="1 2">
    <name type="scientific">Oidiodendron maius (strain Zn)</name>
    <dbReference type="NCBI Taxonomy" id="913774"/>
    <lineage>
        <taxon>Eukaryota</taxon>
        <taxon>Fungi</taxon>
        <taxon>Dikarya</taxon>
        <taxon>Ascomycota</taxon>
        <taxon>Pezizomycotina</taxon>
        <taxon>Leotiomycetes</taxon>
        <taxon>Leotiomycetes incertae sedis</taxon>
        <taxon>Myxotrichaceae</taxon>
        <taxon>Oidiodendron</taxon>
    </lineage>
</organism>
<dbReference type="InParanoid" id="A0A0C3CWF1"/>
<dbReference type="PANTHER" id="PTHR42085:SF2">
    <property type="entry name" value="F-BOX DOMAIN-CONTAINING PROTEIN"/>
    <property type="match status" value="1"/>
</dbReference>
<dbReference type="Proteomes" id="UP000054321">
    <property type="component" value="Unassembled WGS sequence"/>
</dbReference>
<evidence type="ECO:0000313" key="2">
    <source>
        <dbReference type="Proteomes" id="UP000054321"/>
    </source>
</evidence>
<keyword evidence="2" id="KW-1185">Reference proteome</keyword>
<gene>
    <name evidence="1" type="ORF">OIDMADRAFT_17902</name>
</gene>
<reference evidence="1 2" key="1">
    <citation type="submission" date="2014-04" db="EMBL/GenBank/DDBJ databases">
        <authorList>
            <consortium name="DOE Joint Genome Institute"/>
            <person name="Kuo A."/>
            <person name="Martino E."/>
            <person name="Perotto S."/>
            <person name="Kohler A."/>
            <person name="Nagy L.G."/>
            <person name="Floudas D."/>
            <person name="Copeland A."/>
            <person name="Barry K.W."/>
            <person name="Cichocki N."/>
            <person name="Veneault-Fourrey C."/>
            <person name="LaButti K."/>
            <person name="Lindquist E.A."/>
            <person name="Lipzen A."/>
            <person name="Lundell T."/>
            <person name="Morin E."/>
            <person name="Murat C."/>
            <person name="Sun H."/>
            <person name="Tunlid A."/>
            <person name="Henrissat B."/>
            <person name="Grigoriev I.V."/>
            <person name="Hibbett D.S."/>
            <person name="Martin F."/>
            <person name="Nordberg H.P."/>
            <person name="Cantor M.N."/>
            <person name="Hua S.X."/>
        </authorList>
    </citation>
    <scope>NUCLEOTIDE SEQUENCE [LARGE SCALE GENOMIC DNA]</scope>
    <source>
        <strain evidence="1 2">Zn</strain>
    </source>
</reference>